<sequence length="101" mass="11142">MMTNNSSAVQPQLLTASPLFYMGVVNPSIDESVRLRMPGFLTSSGLTARRCFVVKASKRAGDYYMFDYDPSTDELVKPVESFVPEVTPGATKFEKLDPGQL</sequence>
<gene>
    <name evidence="1" type="ORF">ANCDUO_12381</name>
</gene>
<name>A0A0C2GEX2_9BILA</name>
<protein>
    <submittedName>
        <fullName evidence="1">Uncharacterized protein</fullName>
    </submittedName>
</protein>
<evidence type="ECO:0000313" key="2">
    <source>
        <dbReference type="Proteomes" id="UP000054047"/>
    </source>
</evidence>
<dbReference type="AlphaFoldDB" id="A0A0C2GEX2"/>
<keyword evidence="2" id="KW-1185">Reference proteome</keyword>
<dbReference type="Proteomes" id="UP000054047">
    <property type="component" value="Unassembled WGS sequence"/>
</dbReference>
<evidence type="ECO:0000313" key="1">
    <source>
        <dbReference type="EMBL" id="KIH57429.1"/>
    </source>
</evidence>
<proteinExistence type="predicted"/>
<reference evidence="1 2" key="1">
    <citation type="submission" date="2013-12" db="EMBL/GenBank/DDBJ databases">
        <title>Draft genome of the parsitic nematode Ancylostoma duodenale.</title>
        <authorList>
            <person name="Mitreva M."/>
        </authorList>
    </citation>
    <scope>NUCLEOTIDE SEQUENCE [LARGE SCALE GENOMIC DNA]</scope>
    <source>
        <strain evidence="1 2">Zhejiang</strain>
    </source>
</reference>
<accession>A0A0C2GEX2</accession>
<dbReference type="EMBL" id="KN734406">
    <property type="protein sequence ID" value="KIH57429.1"/>
    <property type="molecule type" value="Genomic_DNA"/>
</dbReference>
<dbReference type="OrthoDB" id="303066at2759"/>
<organism evidence="1 2">
    <name type="scientific">Ancylostoma duodenale</name>
    <dbReference type="NCBI Taxonomy" id="51022"/>
    <lineage>
        <taxon>Eukaryota</taxon>
        <taxon>Metazoa</taxon>
        <taxon>Ecdysozoa</taxon>
        <taxon>Nematoda</taxon>
        <taxon>Chromadorea</taxon>
        <taxon>Rhabditida</taxon>
        <taxon>Rhabditina</taxon>
        <taxon>Rhabditomorpha</taxon>
        <taxon>Strongyloidea</taxon>
        <taxon>Ancylostomatidae</taxon>
        <taxon>Ancylostomatinae</taxon>
        <taxon>Ancylostoma</taxon>
    </lineage>
</organism>